<organism evidence="2 3">
    <name type="scientific">Schizophyllum amplum</name>
    <dbReference type="NCBI Taxonomy" id="97359"/>
    <lineage>
        <taxon>Eukaryota</taxon>
        <taxon>Fungi</taxon>
        <taxon>Dikarya</taxon>
        <taxon>Basidiomycota</taxon>
        <taxon>Agaricomycotina</taxon>
        <taxon>Agaricomycetes</taxon>
        <taxon>Agaricomycetidae</taxon>
        <taxon>Agaricales</taxon>
        <taxon>Schizophyllaceae</taxon>
        <taxon>Schizophyllum</taxon>
    </lineage>
</organism>
<sequence length="111" mass="11404">MARLFLAVAPSLLLCSLASAAQAEADAAITGTETKTSPGATSTYSTANALTTTSTRFTYPTACGVTQRGKAEPTTIFGVVMYEKTCTDNPITATYGPNVVAVTTAGLSRFP</sequence>
<proteinExistence type="predicted"/>
<name>A0A550CI78_9AGAR</name>
<dbReference type="EMBL" id="VDMD01000007">
    <property type="protein sequence ID" value="TRM64511.1"/>
    <property type="molecule type" value="Genomic_DNA"/>
</dbReference>
<gene>
    <name evidence="2" type="ORF">BD626DRAFT_568254</name>
</gene>
<keyword evidence="3" id="KW-1185">Reference proteome</keyword>
<keyword evidence="1" id="KW-0732">Signal</keyword>
<reference evidence="2 3" key="1">
    <citation type="journal article" date="2019" name="New Phytol.">
        <title>Comparative genomics reveals unique wood-decay strategies and fruiting body development in the Schizophyllaceae.</title>
        <authorList>
            <person name="Almasi E."/>
            <person name="Sahu N."/>
            <person name="Krizsan K."/>
            <person name="Balint B."/>
            <person name="Kovacs G.M."/>
            <person name="Kiss B."/>
            <person name="Cseklye J."/>
            <person name="Drula E."/>
            <person name="Henrissat B."/>
            <person name="Nagy I."/>
            <person name="Chovatia M."/>
            <person name="Adam C."/>
            <person name="LaButti K."/>
            <person name="Lipzen A."/>
            <person name="Riley R."/>
            <person name="Grigoriev I.V."/>
            <person name="Nagy L.G."/>
        </authorList>
    </citation>
    <scope>NUCLEOTIDE SEQUENCE [LARGE SCALE GENOMIC DNA]</scope>
    <source>
        <strain evidence="2 3">NL-1724</strain>
    </source>
</reference>
<evidence type="ECO:0000313" key="3">
    <source>
        <dbReference type="Proteomes" id="UP000320762"/>
    </source>
</evidence>
<evidence type="ECO:0000313" key="2">
    <source>
        <dbReference type="EMBL" id="TRM64511.1"/>
    </source>
</evidence>
<feature type="signal peptide" evidence="1">
    <location>
        <begin position="1"/>
        <end position="20"/>
    </location>
</feature>
<dbReference type="AlphaFoldDB" id="A0A550CI78"/>
<comment type="caution">
    <text evidence="2">The sequence shown here is derived from an EMBL/GenBank/DDBJ whole genome shotgun (WGS) entry which is preliminary data.</text>
</comment>
<accession>A0A550CI78</accession>
<evidence type="ECO:0000256" key="1">
    <source>
        <dbReference type="SAM" id="SignalP"/>
    </source>
</evidence>
<feature type="chain" id="PRO_5021736622" evidence="1">
    <location>
        <begin position="21"/>
        <end position="111"/>
    </location>
</feature>
<dbReference type="Proteomes" id="UP000320762">
    <property type="component" value="Unassembled WGS sequence"/>
</dbReference>
<protein>
    <submittedName>
        <fullName evidence="2">Uncharacterized protein</fullName>
    </submittedName>
</protein>